<protein>
    <submittedName>
        <fullName evidence="2">DUF6069 family protein</fullName>
    </submittedName>
</protein>
<dbReference type="Proteomes" id="UP001596039">
    <property type="component" value="Unassembled WGS sequence"/>
</dbReference>
<dbReference type="InterPro" id="IPR045713">
    <property type="entry name" value="DUF6069"/>
</dbReference>
<keyword evidence="1" id="KW-0472">Membrane</keyword>
<name>A0ABW0NPR2_9MICO</name>
<accession>A0ABW0NPR2</accession>
<reference evidence="3" key="1">
    <citation type="journal article" date="2019" name="Int. J. Syst. Evol. Microbiol.">
        <title>The Global Catalogue of Microorganisms (GCM) 10K type strain sequencing project: providing services to taxonomists for standard genome sequencing and annotation.</title>
        <authorList>
            <consortium name="The Broad Institute Genomics Platform"/>
            <consortium name="The Broad Institute Genome Sequencing Center for Infectious Disease"/>
            <person name="Wu L."/>
            <person name="Ma J."/>
        </authorList>
    </citation>
    <scope>NUCLEOTIDE SEQUENCE [LARGE SCALE GENOMIC DNA]</scope>
    <source>
        <strain evidence="3">CGMCC 4.6997</strain>
    </source>
</reference>
<keyword evidence="3" id="KW-1185">Reference proteome</keyword>
<keyword evidence="1" id="KW-0812">Transmembrane</keyword>
<feature type="transmembrane region" description="Helical" evidence="1">
    <location>
        <begin position="71"/>
        <end position="89"/>
    </location>
</feature>
<evidence type="ECO:0000313" key="2">
    <source>
        <dbReference type="EMBL" id="MFC5502290.1"/>
    </source>
</evidence>
<comment type="caution">
    <text evidence="2">The sequence shown here is derived from an EMBL/GenBank/DDBJ whole genome shotgun (WGS) entry which is preliminary data.</text>
</comment>
<gene>
    <name evidence="2" type="ORF">ACFPJ4_08580</name>
</gene>
<organism evidence="2 3">
    <name type="scientific">Lysinimonas soli</name>
    <dbReference type="NCBI Taxonomy" id="1074233"/>
    <lineage>
        <taxon>Bacteria</taxon>
        <taxon>Bacillati</taxon>
        <taxon>Actinomycetota</taxon>
        <taxon>Actinomycetes</taxon>
        <taxon>Micrococcales</taxon>
        <taxon>Microbacteriaceae</taxon>
        <taxon>Lysinimonas</taxon>
    </lineage>
</organism>
<dbReference type="Pfam" id="PF19545">
    <property type="entry name" value="DUF6069"/>
    <property type="match status" value="1"/>
</dbReference>
<feature type="transmembrane region" description="Helical" evidence="1">
    <location>
        <begin position="28"/>
        <end position="51"/>
    </location>
</feature>
<evidence type="ECO:0000256" key="1">
    <source>
        <dbReference type="SAM" id="Phobius"/>
    </source>
</evidence>
<keyword evidence="1" id="KW-1133">Transmembrane helix</keyword>
<dbReference type="EMBL" id="JBHSMG010000002">
    <property type="protein sequence ID" value="MFC5502290.1"/>
    <property type="molecule type" value="Genomic_DNA"/>
</dbReference>
<sequence>MSSSSLRGPAALHLDFPWGAAQPSLWRWLLATVVAVTGSVAACAGLAALGIALDPSTAGYEHFQFADYGKFTIVGVLGAGIAWPLTALVTTRARRLFLWLAILVTLVSFAPDAWILYSGQPASAVGILAVMHLAVAVITYLGLVLIAPQRRPVPASAPAPGAADS</sequence>
<dbReference type="RefSeq" id="WP_386739989.1">
    <property type="nucleotide sequence ID" value="NZ_JBHSMG010000002.1"/>
</dbReference>
<feature type="transmembrane region" description="Helical" evidence="1">
    <location>
        <begin position="96"/>
        <end position="117"/>
    </location>
</feature>
<feature type="transmembrane region" description="Helical" evidence="1">
    <location>
        <begin position="123"/>
        <end position="146"/>
    </location>
</feature>
<proteinExistence type="predicted"/>
<evidence type="ECO:0000313" key="3">
    <source>
        <dbReference type="Proteomes" id="UP001596039"/>
    </source>
</evidence>